<dbReference type="Proteomes" id="UP000198510">
    <property type="component" value="Unassembled WGS sequence"/>
</dbReference>
<sequence length="158" mass="17773">MMTEMMKQILGVCLLLAVAACTATRGDEPVPVETTARFRVRLEQTGDTAVFYRVMQVTENLQFTGTQQPAEGEWDSAQEKLKTAYDVETIVPVKSIEVHTKALFLPTAVWQDSVDRAYRVTTRIQVWRDGEIQQDTTLLTHDEDLAGEGIFDATYLAE</sequence>
<dbReference type="AlphaFoldDB" id="A0A1G9U4E0"/>
<dbReference type="EMBL" id="FNFO01000015">
    <property type="protein sequence ID" value="SDM54748.1"/>
    <property type="molecule type" value="Genomic_DNA"/>
</dbReference>
<accession>A0A1G9U4E0</accession>
<gene>
    <name evidence="2" type="ORF">SAMN05421823_11582</name>
</gene>
<feature type="signal peptide" evidence="1">
    <location>
        <begin position="1"/>
        <end position="25"/>
    </location>
</feature>
<organism evidence="2 3">
    <name type="scientific">Catalinimonas alkaloidigena</name>
    <dbReference type="NCBI Taxonomy" id="1075417"/>
    <lineage>
        <taxon>Bacteria</taxon>
        <taxon>Pseudomonadati</taxon>
        <taxon>Bacteroidota</taxon>
        <taxon>Cytophagia</taxon>
        <taxon>Cytophagales</taxon>
        <taxon>Catalimonadaceae</taxon>
        <taxon>Catalinimonas</taxon>
    </lineage>
</organism>
<evidence type="ECO:0000256" key="1">
    <source>
        <dbReference type="SAM" id="SignalP"/>
    </source>
</evidence>
<name>A0A1G9U4E0_9BACT</name>
<proteinExistence type="predicted"/>
<protein>
    <recommendedName>
        <fullName evidence="4">Lipoprotein</fullName>
    </recommendedName>
</protein>
<evidence type="ECO:0000313" key="2">
    <source>
        <dbReference type="EMBL" id="SDM54748.1"/>
    </source>
</evidence>
<reference evidence="2 3" key="1">
    <citation type="submission" date="2016-10" db="EMBL/GenBank/DDBJ databases">
        <authorList>
            <person name="de Groot N.N."/>
        </authorList>
    </citation>
    <scope>NUCLEOTIDE SEQUENCE [LARGE SCALE GENOMIC DNA]</scope>
    <source>
        <strain evidence="2 3">DSM 25186</strain>
    </source>
</reference>
<keyword evidence="3" id="KW-1185">Reference proteome</keyword>
<keyword evidence="1" id="KW-0732">Signal</keyword>
<evidence type="ECO:0008006" key="4">
    <source>
        <dbReference type="Google" id="ProtNLM"/>
    </source>
</evidence>
<dbReference type="PROSITE" id="PS51257">
    <property type="entry name" value="PROKAR_LIPOPROTEIN"/>
    <property type="match status" value="1"/>
</dbReference>
<feature type="chain" id="PRO_5011621211" description="Lipoprotein" evidence="1">
    <location>
        <begin position="26"/>
        <end position="158"/>
    </location>
</feature>
<evidence type="ECO:0000313" key="3">
    <source>
        <dbReference type="Proteomes" id="UP000198510"/>
    </source>
</evidence>
<dbReference type="STRING" id="1075417.SAMN05421823_11582"/>